<dbReference type="Proteomes" id="UP000066049">
    <property type="component" value="Chromosome"/>
</dbReference>
<dbReference type="KEGG" id="ccoc:CCON33237_0702"/>
<keyword evidence="1" id="KW-0472">Membrane</keyword>
<proteinExistence type="predicted"/>
<feature type="transmembrane region" description="Helical" evidence="1">
    <location>
        <begin position="106"/>
        <end position="128"/>
    </location>
</feature>
<dbReference type="AlphaFoldDB" id="A0A0M4SU30"/>
<name>A0A0M4SU30_9BACT</name>
<feature type="transmembrane region" description="Helical" evidence="1">
    <location>
        <begin position="48"/>
        <end position="71"/>
    </location>
</feature>
<organism evidence="2 3">
    <name type="scientific">Campylobacter concisus</name>
    <dbReference type="NCBI Taxonomy" id="199"/>
    <lineage>
        <taxon>Bacteria</taxon>
        <taxon>Pseudomonadati</taxon>
        <taxon>Campylobacterota</taxon>
        <taxon>Epsilonproteobacteria</taxon>
        <taxon>Campylobacterales</taxon>
        <taxon>Campylobacteraceae</taxon>
        <taxon>Campylobacter</taxon>
    </lineage>
</organism>
<sequence>MGSYDFDSVYVIFFIFFSIVLPIFLIIPTGRYNIKVYASKFDLIGLHLIFPIIILPTLVGTFILVCSFLNISDYTGLSFVFYAFLILMISYIIYGFYVCIKYNYGFFHCIVALFLRFNYVTPLIYLLFLGGKNYKDDKEITSKNIKDLKFFDQFRFSIYNLIAIIN</sequence>
<keyword evidence="1" id="KW-1133">Transmembrane helix</keyword>
<feature type="transmembrane region" description="Helical" evidence="1">
    <location>
        <begin position="77"/>
        <end position="99"/>
    </location>
</feature>
<gene>
    <name evidence="2" type="ORF">CCON33237_0702</name>
</gene>
<dbReference type="EMBL" id="CP012541">
    <property type="protein sequence ID" value="ALF47391.1"/>
    <property type="molecule type" value="Genomic_DNA"/>
</dbReference>
<evidence type="ECO:0000313" key="3">
    <source>
        <dbReference type="Proteomes" id="UP000066049"/>
    </source>
</evidence>
<evidence type="ECO:0000256" key="1">
    <source>
        <dbReference type="SAM" id="Phobius"/>
    </source>
</evidence>
<feature type="transmembrane region" description="Helical" evidence="1">
    <location>
        <begin position="6"/>
        <end position="27"/>
    </location>
</feature>
<accession>A0A0M4SU30</accession>
<keyword evidence="1" id="KW-0812">Transmembrane</keyword>
<evidence type="ECO:0000313" key="2">
    <source>
        <dbReference type="EMBL" id="ALF47391.1"/>
    </source>
</evidence>
<protein>
    <submittedName>
        <fullName evidence="2">Putative membrane protein</fullName>
    </submittedName>
</protein>
<dbReference type="PATRIC" id="fig|199.248.peg.727"/>
<reference evidence="3" key="1">
    <citation type="submission" date="2015-08" db="EMBL/GenBank/DDBJ databases">
        <title>Comparative genomics of the Campylobacter concisus group.</title>
        <authorList>
            <person name="Miller W.G."/>
            <person name="Yee E."/>
            <person name="Chapman M.H."/>
            <person name="Huynh S."/>
            <person name="Bono J.L."/>
            <person name="On S.L.W."/>
            <person name="St Leger J."/>
            <person name="Foster G."/>
            <person name="Parker C.T."/>
        </authorList>
    </citation>
    <scope>NUCLEOTIDE SEQUENCE [LARGE SCALE GENOMIC DNA]</scope>
    <source>
        <strain evidence="3">ATCC 33237</strain>
    </source>
</reference>